<evidence type="ECO:0000259" key="6">
    <source>
        <dbReference type="PROSITE" id="PS50850"/>
    </source>
</evidence>
<accession>A0A540VAC0</accession>
<name>A0A540VAC0_9CHLR</name>
<dbReference type="PROSITE" id="PS00217">
    <property type="entry name" value="SUGAR_TRANSPORT_2"/>
    <property type="match status" value="1"/>
</dbReference>
<dbReference type="InterPro" id="IPR020846">
    <property type="entry name" value="MFS_dom"/>
</dbReference>
<protein>
    <submittedName>
        <fullName evidence="7">MFS transporter</fullName>
    </submittedName>
</protein>
<dbReference type="PANTHER" id="PTHR23518">
    <property type="entry name" value="C-METHYLTRANSFERASE"/>
    <property type="match status" value="1"/>
</dbReference>
<evidence type="ECO:0000313" key="7">
    <source>
        <dbReference type="EMBL" id="TQE93682.1"/>
    </source>
</evidence>
<dbReference type="Proteomes" id="UP000317371">
    <property type="component" value="Unassembled WGS sequence"/>
</dbReference>
<dbReference type="AlphaFoldDB" id="A0A540VAC0"/>
<reference evidence="7 8" key="1">
    <citation type="submission" date="2019-06" db="EMBL/GenBank/DDBJ databases">
        <title>Genome sequence of Litorilinea aerophila BAA-2444.</title>
        <authorList>
            <person name="Maclea K.S."/>
            <person name="Maurais E.G."/>
            <person name="Iannazzi L.C."/>
        </authorList>
    </citation>
    <scope>NUCLEOTIDE SEQUENCE [LARGE SCALE GENOMIC DNA]</scope>
    <source>
        <strain evidence="7 8">ATCC BAA-2444</strain>
    </source>
</reference>
<dbReference type="CDD" id="cd17325">
    <property type="entry name" value="MFS_MdtG_SLC18_like"/>
    <property type="match status" value="1"/>
</dbReference>
<dbReference type="Pfam" id="PF07690">
    <property type="entry name" value="MFS_1"/>
    <property type="match status" value="1"/>
</dbReference>
<feature type="transmembrane region" description="Helical" evidence="5">
    <location>
        <begin position="252"/>
        <end position="271"/>
    </location>
</feature>
<proteinExistence type="predicted"/>
<feature type="transmembrane region" description="Helical" evidence="5">
    <location>
        <begin position="136"/>
        <end position="154"/>
    </location>
</feature>
<evidence type="ECO:0000256" key="3">
    <source>
        <dbReference type="ARBA" id="ARBA00022989"/>
    </source>
</evidence>
<feature type="transmembrane region" description="Helical" evidence="5">
    <location>
        <begin position="213"/>
        <end position="232"/>
    </location>
</feature>
<dbReference type="PROSITE" id="PS50850">
    <property type="entry name" value="MFS"/>
    <property type="match status" value="1"/>
</dbReference>
<keyword evidence="3 5" id="KW-1133">Transmembrane helix</keyword>
<evidence type="ECO:0000256" key="4">
    <source>
        <dbReference type="ARBA" id="ARBA00023136"/>
    </source>
</evidence>
<dbReference type="OrthoDB" id="9787026at2"/>
<comment type="subcellular location">
    <subcellularLocation>
        <location evidence="1">Cell membrane</location>
        <topology evidence="1">Multi-pass membrane protein</topology>
    </subcellularLocation>
</comment>
<dbReference type="EMBL" id="VIGC01000035">
    <property type="protein sequence ID" value="TQE93682.1"/>
    <property type="molecule type" value="Genomic_DNA"/>
</dbReference>
<evidence type="ECO:0000313" key="8">
    <source>
        <dbReference type="Proteomes" id="UP000317371"/>
    </source>
</evidence>
<gene>
    <name evidence="7" type="ORF">FKZ61_20395</name>
</gene>
<dbReference type="SUPFAM" id="SSF103473">
    <property type="entry name" value="MFS general substrate transporter"/>
    <property type="match status" value="1"/>
</dbReference>
<dbReference type="InterPro" id="IPR005829">
    <property type="entry name" value="Sugar_transporter_CS"/>
</dbReference>
<feature type="transmembrane region" description="Helical" evidence="5">
    <location>
        <begin position="37"/>
        <end position="57"/>
    </location>
</feature>
<keyword evidence="2 5" id="KW-0812">Transmembrane</keyword>
<dbReference type="InParanoid" id="A0A540VAC0"/>
<feature type="transmembrane region" description="Helical" evidence="5">
    <location>
        <begin position="278"/>
        <end position="298"/>
    </location>
</feature>
<evidence type="ECO:0000256" key="5">
    <source>
        <dbReference type="SAM" id="Phobius"/>
    </source>
</evidence>
<dbReference type="Gene3D" id="1.20.1250.20">
    <property type="entry name" value="MFS general substrate transporter like domains"/>
    <property type="match status" value="2"/>
</dbReference>
<organism evidence="7 8">
    <name type="scientific">Litorilinea aerophila</name>
    <dbReference type="NCBI Taxonomy" id="1204385"/>
    <lineage>
        <taxon>Bacteria</taxon>
        <taxon>Bacillati</taxon>
        <taxon>Chloroflexota</taxon>
        <taxon>Caldilineae</taxon>
        <taxon>Caldilineales</taxon>
        <taxon>Caldilineaceae</taxon>
        <taxon>Litorilinea</taxon>
    </lineage>
</organism>
<feature type="transmembrane region" description="Helical" evidence="5">
    <location>
        <begin position="160"/>
        <end position="183"/>
    </location>
</feature>
<feature type="transmembrane region" description="Helical" evidence="5">
    <location>
        <begin position="340"/>
        <end position="358"/>
    </location>
</feature>
<comment type="caution">
    <text evidence="7">The sequence shown here is derived from an EMBL/GenBank/DDBJ whole genome shotgun (WGS) entry which is preliminary data.</text>
</comment>
<feature type="domain" description="Major facilitator superfamily (MFS) profile" evidence="6">
    <location>
        <begin position="1"/>
        <end position="393"/>
    </location>
</feature>
<dbReference type="InterPro" id="IPR011701">
    <property type="entry name" value="MFS"/>
</dbReference>
<dbReference type="GO" id="GO:0005886">
    <property type="term" value="C:plasma membrane"/>
    <property type="evidence" value="ECO:0007669"/>
    <property type="project" value="UniProtKB-SubCell"/>
</dbReference>
<dbReference type="InterPro" id="IPR036259">
    <property type="entry name" value="MFS_trans_sf"/>
</dbReference>
<keyword evidence="4 5" id="KW-0472">Membrane</keyword>
<sequence length="402" mass="42144">MNNFRLLTAVGGLAYVAVGMSSPLVTLYLESLGADYAHISLILTSFVVMLLVGNALWGRISDRLGRRKPLLVGGLAGLSLAYTLLSQAPSVQWAWGTRLLEGLFMAAYTTLSLAIMGDLLEGQGTAGRNRKGRAMGIYRGIGSFCFALGAMAGGRLADAYSLPVTFVGCALLYGLAAGTALFLQEEARGRDVQPTPRPQAQPVPSPGWTRVRALPYAFLAGVLCWTAAHAMSASMWPNYMASLGYSKTALSSLWALAALVEMPAMYAAGALSDLTGRATLLAAGGFGIALVNLGYITVAHLFPALLGVQVLRGFGFGSYTASAMTFTAEAGEQRTRGSNSGLFFSAASAGQLLGMFLGGTLAQFWGFATMYSVCVALALASTVCFLWLRAHTPRPSQVPSGA</sequence>
<feature type="transmembrane region" description="Helical" evidence="5">
    <location>
        <begin position="364"/>
        <end position="388"/>
    </location>
</feature>
<feature type="transmembrane region" description="Helical" evidence="5">
    <location>
        <begin position="93"/>
        <end position="115"/>
    </location>
</feature>
<dbReference type="PANTHER" id="PTHR23518:SF2">
    <property type="entry name" value="MAJOR FACILITATOR SUPERFAMILY TRANSPORTER"/>
    <property type="match status" value="1"/>
</dbReference>
<dbReference type="RefSeq" id="WP_141612012.1">
    <property type="nucleotide sequence ID" value="NZ_VIGC02000035.1"/>
</dbReference>
<keyword evidence="8" id="KW-1185">Reference proteome</keyword>
<feature type="transmembrane region" description="Helical" evidence="5">
    <location>
        <begin position="69"/>
        <end position="87"/>
    </location>
</feature>
<feature type="transmembrane region" description="Helical" evidence="5">
    <location>
        <begin position="310"/>
        <end position="328"/>
    </location>
</feature>
<evidence type="ECO:0000256" key="1">
    <source>
        <dbReference type="ARBA" id="ARBA00004651"/>
    </source>
</evidence>
<dbReference type="GO" id="GO:0022857">
    <property type="term" value="F:transmembrane transporter activity"/>
    <property type="evidence" value="ECO:0007669"/>
    <property type="project" value="InterPro"/>
</dbReference>
<evidence type="ECO:0000256" key="2">
    <source>
        <dbReference type="ARBA" id="ARBA00022692"/>
    </source>
</evidence>